<dbReference type="Pfam" id="PF26644">
    <property type="entry name" value="CCC"/>
    <property type="match status" value="1"/>
</dbReference>
<evidence type="ECO:0000313" key="4">
    <source>
        <dbReference type="EMBL" id="CAD7084392.1"/>
    </source>
</evidence>
<dbReference type="OrthoDB" id="6610578at2759"/>
<feature type="chain" id="PRO_5031237420" description="CCC domain-containing protein" evidence="2">
    <location>
        <begin position="25"/>
        <end position="187"/>
    </location>
</feature>
<evidence type="ECO:0000313" key="5">
    <source>
        <dbReference type="Proteomes" id="UP000594454"/>
    </source>
</evidence>
<keyword evidence="2" id="KW-0732">Signal</keyword>
<dbReference type="InParanoid" id="A0A7R8YT65"/>
<evidence type="ECO:0000256" key="2">
    <source>
        <dbReference type="SAM" id="SignalP"/>
    </source>
</evidence>
<gene>
    <name evidence="4" type="ORF">HERILL_LOCUS7287</name>
</gene>
<accession>A0A7R8YT65</accession>
<reference evidence="4 5" key="1">
    <citation type="submission" date="2020-11" db="EMBL/GenBank/DDBJ databases">
        <authorList>
            <person name="Wallbank WR R."/>
            <person name="Pardo Diaz C."/>
            <person name="Kozak K."/>
            <person name="Martin S."/>
            <person name="Jiggins C."/>
            <person name="Moest M."/>
            <person name="Warren A I."/>
            <person name="Generalovic N T."/>
            <person name="Byers J.R.P. K."/>
            <person name="Montejo-Kovacevich G."/>
            <person name="Yen C E."/>
        </authorList>
    </citation>
    <scope>NUCLEOTIDE SEQUENCE [LARGE SCALE GENOMIC DNA]</scope>
</reference>
<keyword evidence="1" id="KW-0812">Transmembrane</keyword>
<proteinExistence type="predicted"/>
<keyword evidence="1" id="KW-0472">Membrane</keyword>
<protein>
    <recommendedName>
        <fullName evidence="3">CCC domain-containing protein</fullName>
    </recommendedName>
</protein>
<dbReference type="EMBL" id="LR899011">
    <property type="protein sequence ID" value="CAD7084392.1"/>
    <property type="molecule type" value="Genomic_DNA"/>
</dbReference>
<evidence type="ECO:0000256" key="1">
    <source>
        <dbReference type="SAM" id="Phobius"/>
    </source>
</evidence>
<keyword evidence="5" id="KW-1185">Reference proteome</keyword>
<keyword evidence="1" id="KW-1133">Transmembrane helix</keyword>
<dbReference type="Proteomes" id="UP000594454">
    <property type="component" value="Chromosome 3"/>
</dbReference>
<evidence type="ECO:0000259" key="3">
    <source>
        <dbReference type="Pfam" id="PF26644"/>
    </source>
</evidence>
<feature type="transmembrane region" description="Helical" evidence="1">
    <location>
        <begin position="163"/>
        <end position="185"/>
    </location>
</feature>
<organism evidence="4 5">
    <name type="scientific">Hermetia illucens</name>
    <name type="common">Black soldier fly</name>
    <dbReference type="NCBI Taxonomy" id="343691"/>
    <lineage>
        <taxon>Eukaryota</taxon>
        <taxon>Metazoa</taxon>
        <taxon>Ecdysozoa</taxon>
        <taxon>Arthropoda</taxon>
        <taxon>Hexapoda</taxon>
        <taxon>Insecta</taxon>
        <taxon>Pterygota</taxon>
        <taxon>Neoptera</taxon>
        <taxon>Endopterygota</taxon>
        <taxon>Diptera</taxon>
        <taxon>Brachycera</taxon>
        <taxon>Stratiomyomorpha</taxon>
        <taxon>Stratiomyidae</taxon>
        <taxon>Hermetiinae</taxon>
        <taxon>Hermetia</taxon>
    </lineage>
</organism>
<sequence length="187" mass="21294">MKGRLKFSKVLIINLCFVIDLIDSAVVNTILPPCEKLTLTKTERTYEEYHMEHQVTKQEAIASLRAINETFFNAALPLGCKAIPCNQSIMKYCLGPQFINDHCWCEQGHEEEGLPWVPHTCYVGDRITETSVGSCFVYNEIKECCCDRVLAKRWRFLSSSNQLMANFSTIWLPIISTTFFASVLLGI</sequence>
<dbReference type="InterPro" id="IPR058250">
    <property type="entry name" value="CCC"/>
</dbReference>
<feature type="domain" description="CCC" evidence="3">
    <location>
        <begin position="51"/>
        <end position="155"/>
    </location>
</feature>
<feature type="signal peptide" evidence="2">
    <location>
        <begin position="1"/>
        <end position="24"/>
    </location>
</feature>
<dbReference type="AlphaFoldDB" id="A0A7R8YT65"/>
<name>A0A7R8YT65_HERIL</name>